<proteinExistence type="predicted"/>
<reference evidence="1 2" key="1">
    <citation type="submission" date="2017-06" db="EMBL/GenBank/DDBJ databases">
        <title>Genome Sequencing of the methanotroph Methylovulum psychrotolerants str. HV10-M2 isolated from a high-altitude environment.</title>
        <authorList>
            <person name="Mateos-Rivera A."/>
        </authorList>
    </citation>
    <scope>NUCLEOTIDE SEQUENCE [LARGE SCALE GENOMIC DNA]</scope>
    <source>
        <strain evidence="1 2">HV10_M2</strain>
    </source>
</reference>
<dbReference type="AlphaFoldDB" id="A0A1Z4C4R5"/>
<organism evidence="1 2">
    <name type="scientific">Methylovulum psychrotolerans</name>
    <dbReference type="NCBI Taxonomy" id="1704499"/>
    <lineage>
        <taxon>Bacteria</taxon>
        <taxon>Pseudomonadati</taxon>
        <taxon>Pseudomonadota</taxon>
        <taxon>Gammaproteobacteria</taxon>
        <taxon>Methylococcales</taxon>
        <taxon>Methylococcaceae</taxon>
        <taxon>Methylovulum</taxon>
    </lineage>
</organism>
<dbReference type="Proteomes" id="UP000197019">
    <property type="component" value="Chromosome"/>
</dbReference>
<accession>A0A1Z4C4R5</accession>
<gene>
    <name evidence="1" type="ORF">CEK71_22105</name>
</gene>
<sequence length="204" mass="22514">MIEIVDNKLVIQVPQEVDKSQGAQTFGGRMKAARELNNYSLSEAYPLFGYSNASMLSKIENASNGLSVPIWLVVRASEVYFVSTDFLFGVSEDWERDAQVSQEREVTRMLSDCLLQMRAAELNQVRTISHKIDACGKATHFALTAITKIYNALETVRRKNAIFDEEIIGGAALVKATDEAFALAAQAKTGLAKAKFMLRGEAAR</sequence>
<evidence type="ECO:0008006" key="3">
    <source>
        <dbReference type="Google" id="ProtNLM"/>
    </source>
</evidence>
<dbReference type="RefSeq" id="WP_088621393.1">
    <property type="nucleotide sequence ID" value="NZ_CP022129.1"/>
</dbReference>
<evidence type="ECO:0000313" key="2">
    <source>
        <dbReference type="Proteomes" id="UP000197019"/>
    </source>
</evidence>
<dbReference type="OrthoDB" id="9090778at2"/>
<keyword evidence="2" id="KW-1185">Reference proteome</keyword>
<protein>
    <recommendedName>
        <fullName evidence="3">XRE family transcriptional regulator</fullName>
    </recommendedName>
</protein>
<evidence type="ECO:0000313" key="1">
    <source>
        <dbReference type="EMBL" id="ASF48531.1"/>
    </source>
</evidence>
<name>A0A1Z4C4R5_9GAMM</name>
<dbReference type="KEGG" id="mpsy:CEK71_22105"/>
<dbReference type="EMBL" id="CP022129">
    <property type="protein sequence ID" value="ASF48531.1"/>
    <property type="molecule type" value="Genomic_DNA"/>
</dbReference>